<dbReference type="InterPro" id="IPR038765">
    <property type="entry name" value="Papain-like_cys_pep_sf"/>
</dbReference>
<proteinExistence type="predicted"/>
<sequence length="85" mass="9459">MSDDELRTFLMPPADFSTFLDKIERINETTNLPKRPVSLDWRTKGAVTRVKDQGTCGASYAFAATACVESLIAIRGYGLQEKSEQ</sequence>
<dbReference type="InterPro" id="IPR000668">
    <property type="entry name" value="Peptidase_C1A_C"/>
</dbReference>
<dbReference type="Pfam" id="PF00112">
    <property type="entry name" value="Peptidase_C1"/>
    <property type="match status" value="1"/>
</dbReference>
<dbReference type="AlphaFoldDB" id="A0A7E4V519"/>
<feature type="domain" description="Peptidase C1A papain C-terminal" evidence="1">
    <location>
        <begin position="36"/>
        <end position="84"/>
    </location>
</feature>
<protein>
    <submittedName>
        <fullName evidence="3">Pept_C1 domain-containing protein</fullName>
    </submittedName>
</protein>
<dbReference type="GO" id="GO:0006508">
    <property type="term" value="P:proteolysis"/>
    <property type="evidence" value="ECO:0007669"/>
    <property type="project" value="InterPro"/>
</dbReference>
<name>A0A7E4V519_PANRE</name>
<organism evidence="2 3">
    <name type="scientific">Panagrellus redivivus</name>
    <name type="common">Microworm</name>
    <dbReference type="NCBI Taxonomy" id="6233"/>
    <lineage>
        <taxon>Eukaryota</taxon>
        <taxon>Metazoa</taxon>
        <taxon>Ecdysozoa</taxon>
        <taxon>Nematoda</taxon>
        <taxon>Chromadorea</taxon>
        <taxon>Rhabditida</taxon>
        <taxon>Tylenchina</taxon>
        <taxon>Panagrolaimomorpha</taxon>
        <taxon>Panagrolaimoidea</taxon>
        <taxon>Panagrolaimidae</taxon>
        <taxon>Panagrellus</taxon>
    </lineage>
</organism>
<dbReference type="WBParaSite" id="Pan_g16613.t1">
    <property type="protein sequence ID" value="Pan_g16613.t1"/>
    <property type="gene ID" value="Pan_g16613"/>
</dbReference>
<evidence type="ECO:0000259" key="1">
    <source>
        <dbReference type="Pfam" id="PF00112"/>
    </source>
</evidence>
<reference evidence="2" key="1">
    <citation type="journal article" date="2013" name="Genetics">
        <title>The draft genome and transcriptome of Panagrellus redivivus are shaped by the harsh demands of a free-living lifestyle.</title>
        <authorList>
            <person name="Srinivasan J."/>
            <person name="Dillman A.R."/>
            <person name="Macchietto M.G."/>
            <person name="Heikkinen L."/>
            <person name="Lakso M."/>
            <person name="Fracchia K.M."/>
            <person name="Antoshechkin I."/>
            <person name="Mortazavi A."/>
            <person name="Wong G."/>
            <person name="Sternberg P.W."/>
        </authorList>
    </citation>
    <scope>NUCLEOTIDE SEQUENCE [LARGE SCALE GENOMIC DNA]</scope>
    <source>
        <strain evidence="2">MT8872</strain>
    </source>
</reference>
<reference evidence="3" key="2">
    <citation type="submission" date="2020-10" db="UniProtKB">
        <authorList>
            <consortium name="WormBaseParasite"/>
        </authorList>
    </citation>
    <scope>IDENTIFICATION</scope>
</reference>
<dbReference type="Proteomes" id="UP000492821">
    <property type="component" value="Unassembled WGS sequence"/>
</dbReference>
<evidence type="ECO:0000313" key="2">
    <source>
        <dbReference type="Proteomes" id="UP000492821"/>
    </source>
</evidence>
<accession>A0A7E4V519</accession>
<dbReference type="GO" id="GO:0008234">
    <property type="term" value="F:cysteine-type peptidase activity"/>
    <property type="evidence" value="ECO:0007669"/>
    <property type="project" value="InterPro"/>
</dbReference>
<dbReference type="SUPFAM" id="SSF54001">
    <property type="entry name" value="Cysteine proteinases"/>
    <property type="match status" value="1"/>
</dbReference>
<dbReference type="Gene3D" id="3.90.70.10">
    <property type="entry name" value="Cysteine proteinases"/>
    <property type="match status" value="1"/>
</dbReference>
<evidence type="ECO:0000313" key="3">
    <source>
        <dbReference type="WBParaSite" id="Pan_g16613.t1"/>
    </source>
</evidence>
<keyword evidence="2" id="KW-1185">Reference proteome</keyword>